<feature type="domain" description="FHA" evidence="2">
    <location>
        <begin position="145"/>
        <end position="194"/>
    </location>
</feature>
<keyword evidence="4" id="KW-1185">Reference proteome</keyword>
<evidence type="ECO:0000313" key="3">
    <source>
        <dbReference type="EMBL" id="GHD38890.1"/>
    </source>
</evidence>
<comment type="caution">
    <text evidence="3">The sequence shown here is derived from an EMBL/GenBank/DDBJ whole genome shotgun (WGS) entry which is preliminary data.</text>
</comment>
<evidence type="ECO:0000313" key="4">
    <source>
        <dbReference type="Proteomes" id="UP000644693"/>
    </source>
</evidence>
<accession>A0A919CNI4</accession>
<organism evidence="3 4">
    <name type="scientific">Parahalioglobus pacificus</name>
    <dbReference type="NCBI Taxonomy" id="930806"/>
    <lineage>
        <taxon>Bacteria</taxon>
        <taxon>Pseudomonadati</taxon>
        <taxon>Pseudomonadota</taxon>
        <taxon>Gammaproteobacteria</taxon>
        <taxon>Cellvibrionales</taxon>
        <taxon>Halieaceae</taxon>
        <taxon>Parahalioglobus</taxon>
    </lineage>
</organism>
<name>A0A919CNI4_9GAMM</name>
<dbReference type="PANTHER" id="PTHR23308">
    <property type="entry name" value="NUCLEAR INHIBITOR OF PROTEIN PHOSPHATASE-1"/>
    <property type="match status" value="1"/>
</dbReference>
<dbReference type="Pfam" id="PF00498">
    <property type="entry name" value="FHA"/>
    <property type="match status" value="1"/>
</dbReference>
<dbReference type="PROSITE" id="PS50006">
    <property type="entry name" value="FHA_DOMAIN"/>
    <property type="match status" value="1"/>
</dbReference>
<feature type="transmembrane region" description="Helical" evidence="1">
    <location>
        <begin position="27"/>
        <end position="46"/>
    </location>
</feature>
<dbReference type="Gene3D" id="2.60.200.20">
    <property type="match status" value="1"/>
</dbReference>
<dbReference type="InterPro" id="IPR000253">
    <property type="entry name" value="FHA_dom"/>
</dbReference>
<dbReference type="SUPFAM" id="SSF49879">
    <property type="entry name" value="SMAD/FHA domain"/>
    <property type="match status" value="1"/>
</dbReference>
<keyword evidence="1" id="KW-1133">Transmembrane helix</keyword>
<dbReference type="AlphaFoldDB" id="A0A919CNI4"/>
<sequence length="244" mass="27342">MGVMEASPEESWSFFRELKRRKVTRTCILYILVCWGALQVGDILFPALGFDADLGSRYFLYGAVIGFPVNFALAWFFQITPQGIVRTTSFVERRVLANIPPINDRRTGGVTHYFRKGDSEPGYQWTLTAETGPLAGLSFGVTKDIVLGRSLECDLAVVSPHVSRQHARLSMVDDQLYVEDLGSANGTVVNGKAISKRQALRNEDELRFHDIIFRVTEMFSARRSELDAANKTTFIQAPAVDDDR</sequence>
<dbReference type="Proteomes" id="UP000644693">
    <property type="component" value="Unassembled WGS sequence"/>
</dbReference>
<keyword evidence="1" id="KW-0472">Membrane</keyword>
<keyword evidence="1" id="KW-0812">Transmembrane</keyword>
<dbReference type="InterPro" id="IPR050923">
    <property type="entry name" value="Cell_Proc_Reg/RNA_Proc"/>
</dbReference>
<evidence type="ECO:0000256" key="1">
    <source>
        <dbReference type="SAM" id="Phobius"/>
    </source>
</evidence>
<evidence type="ECO:0000259" key="2">
    <source>
        <dbReference type="PROSITE" id="PS50006"/>
    </source>
</evidence>
<reference evidence="3" key="2">
    <citation type="submission" date="2020-09" db="EMBL/GenBank/DDBJ databases">
        <authorList>
            <person name="Sun Q."/>
            <person name="Kim S."/>
        </authorList>
    </citation>
    <scope>NUCLEOTIDE SEQUENCE</scope>
    <source>
        <strain evidence="3">KCTC 23430</strain>
    </source>
</reference>
<dbReference type="EMBL" id="BMYM01000004">
    <property type="protein sequence ID" value="GHD38890.1"/>
    <property type="molecule type" value="Genomic_DNA"/>
</dbReference>
<dbReference type="CDD" id="cd00060">
    <property type="entry name" value="FHA"/>
    <property type="match status" value="1"/>
</dbReference>
<reference evidence="3" key="1">
    <citation type="journal article" date="2014" name="Int. J. Syst. Evol. Microbiol.">
        <title>Complete genome sequence of Corynebacterium casei LMG S-19264T (=DSM 44701T), isolated from a smear-ripened cheese.</title>
        <authorList>
            <consortium name="US DOE Joint Genome Institute (JGI-PGF)"/>
            <person name="Walter F."/>
            <person name="Albersmeier A."/>
            <person name="Kalinowski J."/>
            <person name="Ruckert C."/>
        </authorList>
    </citation>
    <scope>NUCLEOTIDE SEQUENCE</scope>
    <source>
        <strain evidence="3">KCTC 23430</strain>
    </source>
</reference>
<gene>
    <name evidence="3" type="ORF">GCM10007053_29890</name>
</gene>
<dbReference type="SMART" id="SM00240">
    <property type="entry name" value="FHA"/>
    <property type="match status" value="1"/>
</dbReference>
<dbReference type="InterPro" id="IPR008984">
    <property type="entry name" value="SMAD_FHA_dom_sf"/>
</dbReference>
<feature type="transmembrane region" description="Helical" evidence="1">
    <location>
        <begin position="58"/>
        <end position="77"/>
    </location>
</feature>
<protein>
    <recommendedName>
        <fullName evidence="2">FHA domain-containing protein</fullName>
    </recommendedName>
</protein>
<proteinExistence type="predicted"/>